<dbReference type="Proteomes" id="UP000030655">
    <property type="component" value="Unassembled WGS sequence"/>
</dbReference>
<dbReference type="EMBL" id="KK365133">
    <property type="protein sequence ID" value="KCZ82073.1"/>
    <property type="molecule type" value="Genomic_DNA"/>
</dbReference>
<accession>A0A059F4A0</accession>
<dbReference type="HOGENOM" id="CLU_1791415_0_0_1"/>
<protein>
    <recommendedName>
        <fullName evidence="3">Ricin B lectin domain-containing protein</fullName>
    </recommendedName>
</protein>
<keyword evidence="2" id="KW-1185">Reference proteome</keyword>
<evidence type="ECO:0000313" key="2">
    <source>
        <dbReference type="Proteomes" id="UP000030655"/>
    </source>
</evidence>
<name>A0A059F4A0_9MICR</name>
<dbReference type="OrthoDB" id="2186692at2759"/>
<dbReference type="VEuPathDB" id="MicrosporidiaDB:H312_00556"/>
<organism evidence="1 2">
    <name type="scientific">Anncaliia algerae PRA339</name>
    <dbReference type="NCBI Taxonomy" id="1288291"/>
    <lineage>
        <taxon>Eukaryota</taxon>
        <taxon>Fungi</taxon>
        <taxon>Fungi incertae sedis</taxon>
        <taxon>Microsporidia</taxon>
        <taxon>Tubulinosematoidea</taxon>
        <taxon>Tubulinosematidae</taxon>
        <taxon>Anncaliia</taxon>
    </lineage>
</organism>
<evidence type="ECO:0008006" key="3">
    <source>
        <dbReference type="Google" id="ProtNLM"/>
    </source>
</evidence>
<gene>
    <name evidence="1" type="ORF">H312_00556</name>
</gene>
<reference evidence="1 2" key="2">
    <citation type="submission" date="2014-03" db="EMBL/GenBank/DDBJ databases">
        <title>The Genome Sequence of Anncaliia algerae insect isolate PRA339.</title>
        <authorList>
            <consortium name="The Broad Institute Genome Sequencing Platform"/>
            <consortium name="The Broad Institute Genome Sequencing Center for Infectious Disease"/>
            <person name="Cuomo C."/>
            <person name="Becnel J."/>
            <person name="Sanscrainte N."/>
            <person name="Walker B."/>
            <person name="Young S.K."/>
            <person name="Zeng Q."/>
            <person name="Gargeya S."/>
            <person name="Fitzgerald M."/>
            <person name="Haas B."/>
            <person name="Abouelleil A."/>
            <person name="Alvarado L."/>
            <person name="Arachchi H.M."/>
            <person name="Berlin A.M."/>
            <person name="Chapman S.B."/>
            <person name="Dewar J."/>
            <person name="Goldberg J."/>
            <person name="Griggs A."/>
            <person name="Gujja S."/>
            <person name="Hansen M."/>
            <person name="Howarth C."/>
            <person name="Imamovic A."/>
            <person name="Larimer J."/>
            <person name="McCowan C."/>
            <person name="Murphy C."/>
            <person name="Neiman D."/>
            <person name="Pearson M."/>
            <person name="Priest M."/>
            <person name="Roberts A."/>
            <person name="Saif S."/>
            <person name="Shea T."/>
            <person name="Sisk P."/>
            <person name="Sykes S."/>
            <person name="Wortman J."/>
            <person name="Nusbaum C."/>
            <person name="Birren B."/>
        </authorList>
    </citation>
    <scope>NUCLEOTIDE SEQUENCE [LARGE SCALE GENOMIC DNA]</scope>
    <source>
        <strain evidence="1 2">PRA339</strain>
    </source>
</reference>
<evidence type="ECO:0000313" key="1">
    <source>
        <dbReference type="EMBL" id="KCZ82073.1"/>
    </source>
</evidence>
<reference evidence="2" key="1">
    <citation type="submission" date="2013-02" db="EMBL/GenBank/DDBJ databases">
        <authorList>
            <consortium name="The Broad Institute Genome Sequencing Platform"/>
            <person name="Cuomo C."/>
            <person name="Becnel J."/>
            <person name="Sanscrainte N."/>
            <person name="Walker B."/>
            <person name="Young S.K."/>
            <person name="Zeng Q."/>
            <person name="Gargeya S."/>
            <person name="Fitzgerald M."/>
            <person name="Haas B."/>
            <person name="Abouelleil A."/>
            <person name="Alvarado L."/>
            <person name="Arachchi H.M."/>
            <person name="Berlin A.M."/>
            <person name="Chapman S.B."/>
            <person name="Dewar J."/>
            <person name="Goldberg J."/>
            <person name="Griggs A."/>
            <person name="Gujja S."/>
            <person name="Hansen M."/>
            <person name="Howarth C."/>
            <person name="Imamovic A."/>
            <person name="Larimer J."/>
            <person name="McCowan C."/>
            <person name="Murphy C."/>
            <person name="Neiman D."/>
            <person name="Pearson M."/>
            <person name="Priest M."/>
            <person name="Roberts A."/>
            <person name="Saif S."/>
            <person name="Shea T."/>
            <person name="Sisk P."/>
            <person name="Sykes S."/>
            <person name="Wortman J."/>
            <person name="Nusbaum C."/>
            <person name="Birren B."/>
        </authorList>
    </citation>
    <scope>NUCLEOTIDE SEQUENCE [LARGE SCALE GENOMIC DNA]</scope>
    <source>
        <strain evidence="2">PRA339</strain>
    </source>
</reference>
<dbReference type="AlphaFoldDB" id="A0A059F4A0"/>
<sequence length="155" mass="17795">MIILFTILQNIMSFLIQDMRSLRYAKFTGDGGILMLTESIADATNFEAISEDDNPTHLALQVKGTENVLENSPISGVILVNKYQNDESQKWKINLMQDGNLQIVQNDEFYMYFEISLSSFKTAKKVPSFSKGFRLITDDGSRQWPNHILTQHKWL</sequence>
<proteinExistence type="predicted"/>